<dbReference type="InterPro" id="IPR002751">
    <property type="entry name" value="CbiM/NikMN"/>
</dbReference>
<sequence length="241" mass="26446">MSFAHFAKTFISCLMNFLNPWFPFEWTIAAHIIWAAFLLLTARRAFSAAAKHPAAISVAVICLAVLWTLNADLSSGQLAGMNYHLLGINLVALMLGAPAALWLSTLLLIPYAAVHGIENLGVTSLNALFLLLPALSVNLLLRKIAVRLPPNLFVYIFFNGFISAALGMLLTGVFIVLLLQTAGVFSAEALWSSAFPVFFLLTWGEAFLNGIFTAIFVALRPQWLATFDDARYLHTESSIWK</sequence>
<evidence type="ECO:0000256" key="3">
    <source>
        <dbReference type="ARBA" id="ARBA00022475"/>
    </source>
</evidence>
<dbReference type="GO" id="GO:0000041">
    <property type="term" value="P:transition metal ion transport"/>
    <property type="evidence" value="ECO:0007669"/>
    <property type="project" value="InterPro"/>
</dbReference>
<keyword evidence="5 7" id="KW-1133">Transmembrane helix</keyword>
<dbReference type="EMBL" id="UGRS01000001">
    <property type="protein sequence ID" value="SUA36101.1"/>
    <property type="molecule type" value="Genomic_DNA"/>
</dbReference>
<feature type="transmembrane region" description="Helical" evidence="7">
    <location>
        <begin position="197"/>
        <end position="219"/>
    </location>
</feature>
<dbReference type="AlphaFoldDB" id="A0A378WHN4"/>
<keyword evidence="3" id="KW-1003">Cell membrane</keyword>
<evidence type="ECO:0000313" key="8">
    <source>
        <dbReference type="EMBL" id="SUA36101.1"/>
    </source>
</evidence>
<feature type="transmembrane region" description="Helical" evidence="7">
    <location>
        <begin position="120"/>
        <end position="141"/>
    </location>
</feature>
<dbReference type="Proteomes" id="UP000254055">
    <property type="component" value="Unassembled WGS sequence"/>
</dbReference>
<feature type="transmembrane region" description="Helical" evidence="7">
    <location>
        <begin position="85"/>
        <end position="114"/>
    </location>
</feature>
<accession>A0A378WHN4</accession>
<evidence type="ECO:0000256" key="6">
    <source>
        <dbReference type="ARBA" id="ARBA00023136"/>
    </source>
</evidence>
<feature type="transmembrane region" description="Helical" evidence="7">
    <location>
        <begin position="54"/>
        <end position="73"/>
    </location>
</feature>
<evidence type="ECO:0000313" key="9">
    <source>
        <dbReference type="Proteomes" id="UP000254055"/>
    </source>
</evidence>
<feature type="transmembrane region" description="Helical" evidence="7">
    <location>
        <begin position="153"/>
        <end position="177"/>
    </location>
</feature>
<dbReference type="Gene3D" id="1.10.1760.20">
    <property type="match status" value="1"/>
</dbReference>
<organism evidence="8 9">
    <name type="scientific">Neisseria zoodegmatis</name>
    <dbReference type="NCBI Taxonomy" id="326523"/>
    <lineage>
        <taxon>Bacteria</taxon>
        <taxon>Pseudomonadati</taxon>
        <taxon>Pseudomonadota</taxon>
        <taxon>Betaproteobacteria</taxon>
        <taxon>Neisseriales</taxon>
        <taxon>Neisseriaceae</taxon>
        <taxon>Neisseria</taxon>
    </lineage>
</organism>
<evidence type="ECO:0000256" key="1">
    <source>
        <dbReference type="ARBA" id="ARBA00004651"/>
    </source>
</evidence>
<comment type="subcellular location">
    <subcellularLocation>
        <location evidence="1">Cell membrane</location>
        <topology evidence="1">Multi-pass membrane protein</topology>
    </subcellularLocation>
</comment>
<proteinExistence type="predicted"/>
<keyword evidence="6 7" id="KW-0472">Membrane</keyword>
<gene>
    <name evidence="8" type="ORF">NCTC12229_00513</name>
</gene>
<evidence type="ECO:0000256" key="4">
    <source>
        <dbReference type="ARBA" id="ARBA00022692"/>
    </source>
</evidence>
<keyword evidence="4 7" id="KW-0812">Transmembrane</keyword>
<evidence type="ECO:0000256" key="5">
    <source>
        <dbReference type="ARBA" id="ARBA00022989"/>
    </source>
</evidence>
<name>A0A378WHN4_9NEIS</name>
<evidence type="ECO:0000256" key="2">
    <source>
        <dbReference type="ARBA" id="ARBA00022448"/>
    </source>
</evidence>
<keyword evidence="2" id="KW-0813">Transport</keyword>
<reference evidence="8 9" key="1">
    <citation type="submission" date="2018-06" db="EMBL/GenBank/DDBJ databases">
        <authorList>
            <consortium name="Pathogen Informatics"/>
            <person name="Doyle S."/>
        </authorList>
    </citation>
    <scope>NUCLEOTIDE SEQUENCE [LARGE SCALE GENOMIC DNA]</scope>
    <source>
        <strain evidence="8 9">NCTC12229</strain>
    </source>
</reference>
<dbReference type="GO" id="GO:0005886">
    <property type="term" value="C:plasma membrane"/>
    <property type="evidence" value="ECO:0007669"/>
    <property type="project" value="UniProtKB-SubCell"/>
</dbReference>
<evidence type="ECO:0000256" key="7">
    <source>
        <dbReference type="SAM" id="Phobius"/>
    </source>
</evidence>
<dbReference type="Pfam" id="PF01891">
    <property type="entry name" value="CbiM"/>
    <property type="match status" value="1"/>
</dbReference>
<protein>
    <submittedName>
        <fullName evidence="8">Integral membrane protein</fullName>
    </submittedName>
</protein>
<feature type="transmembrane region" description="Helical" evidence="7">
    <location>
        <begin position="21"/>
        <end position="42"/>
    </location>
</feature>